<dbReference type="AlphaFoldDB" id="A0A3G8JJW5"/>
<dbReference type="KEGG" id="gom:D7316_01413"/>
<name>A0A3G8JJW5_9ACTN</name>
<evidence type="ECO:0000256" key="1">
    <source>
        <dbReference type="SAM" id="MobiDB-lite"/>
    </source>
</evidence>
<proteinExistence type="predicted"/>
<dbReference type="InterPro" id="IPR034768">
    <property type="entry name" value="4FE4S_WBL"/>
</dbReference>
<dbReference type="PROSITE" id="PS51674">
    <property type="entry name" value="4FE4S_WBL"/>
    <property type="match status" value="1"/>
</dbReference>
<feature type="region of interest" description="Disordered" evidence="1">
    <location>
        <begin position="86"/>
        <end position="128"/>
    </location>
</feature>
<sequence>MTEPIRTRQSWREPAEHPIVGLTSALAGLPRLPGAACRGWPEIFDAEAPADPRAPEALELCAGCPALQLCTAWVDALTPAQRPAGVVAGRLPPTPPKKPLRVPSPTTAENIAVRGRHGRNTPPKEITA</sequence>
<evidence type="ECO:0000259" key="2">
    <source>
        <dbReference type="PROSITE" id="PS51674"/>
    </source>
</evidence>
<accession>A0A3G8JJW5</accession>
<dbReference type="EMBL" id="CP033972">
    <property type="protein sequence ID" value="AZG44822.1"/>
    <property type="molecule type" value="Genomic_DNA"/>
</dbReference>
<reference evidence="3 4" key="1">
    <citation type="submission" date="2018-11" db="EMBL/GenBank/DDBJ databases">
        <title>Gordonia insulae sp. nov., isolated from an island soil.</title>
        <authorList>
            <person name="Kim Y.S."/>
            <person name="Kim S.B."/>
        </authorList>
    </citation>
    <scope>NUCLEOTIDE SEQUENCE [LARGE SCALE GENOMIC DNA]</scope>
    <source>
        <strain evidence="3 4">MMS17-SY073</strain>
    </source>
</reference>
<organism evidence="3 4">
    <name type="scientific">Gordonia insulae</name>
    <dbReference type="NCBI Taxonomy" id="2420509"/>
    <lineage>
        <taxon>Bacteria</taxon>
        <taxon>Bacillati</taxon>
        <taxon>Actinomycetota</taxon>
        <taxon>Actinomycetes</taxon>
        <taxon>Mycobacteriales</taxon>
        <taxon>Gordoniaceae</taxon>
        <taxon>Gordonia</taxon>
    </lineage>
</organism>
<feature type="domain" description="4Fe-4S Wbl-type" evidence="2">
    <location>
        <begin position="36"/>
        <end position="97"/>
    </location>
</feature>
<evidence type="ECO:0000313" key="3">
    <source>
        <dbReference type="EMBL" id="AZG44822.1"/>
    </source>
</evidence>
<protein>
    <submittedName>
        <fullName evidence="3">Transcriptional regulator WhiB</fullName>
    </submittedName>
</protein>
<evidence type="ECO:0000313" key="4">
    <source>
        <dbReference type="Proteomes" id="UP000271469"/>
    </source>
</evidence>
<dbReference type="Proteomes" id="UP000271469">
    <property type="component" value="Chromosome"/>
</dbReference>
<dbReference type="RefSeq" id="WP_197718195.1">
    <property type="nucleotide sequence ID" value="NZ_CP033972.1"/>
</dbReference>
<keyword evidence="4" id="KW-1185">Reference proteome</keyword>
<gene>
    <name evidence="3" type="primary">whiB</name>
    <name evidence="3" type="ORF">D7316_01413</name>
</gene>